<dbReference type="EMBL" id="FNWU01000012">
    <property type="protein sequence ID" value="SEH60627.1"/>
    <property type="molecule type" value="Genomic_DNA"/>
</dbReference>
<reference evidence="1 2" key="1">
    <citation type="submission" date="2016-10" db="EMBL/GenBank/DDBJ databases">
        <authorList>
            <person name="de Groot N.N."/>
        </authorList>
    </citation>
    <scope>NUCLEOTIDE SEQUENCE [LARGE SCALE GENOMIC DNA]</scope>
    <source>
        <strain evidence="1 2">IBRC-M10418</strain>
    </source>
</reference>
<dbReference type="Proteomes" id="UP000199215">
    <property type="component" value="Unassembled WGS sequence"/>
</dbReference>
<proteinExistence type="predicted"/>
<dbReference type="RefSeq" id="WP_092817595.1">
    <property type="nucleotide sequence ID" value="NZ_FNWU01000012.1"/>
</dbReference>
<dbReference type="AlphaFoldDB" id="A0A1H6JMV1"/>
<evidence type="ECO:0000313" key="2">
    <source>
        <dbReference type="Proteomes" id="UP000199215"/>
    </source>
</evidence>
<sequence>MRLRRQIKAIGGLATLLVFLGLVVADTVDAGVTLSVEDKVILLTLVGTLLGLDKLLEQIPGITVGGNKDE</sequence>
<accession>A0A1H6JMV1</accession>
<protein>
    <submittedName>
        <fullName evidence="1">Uncharacterized protein</fullName>
    </submittedName>
</protein>
<dbReference type="OrthoDB" id="382347at2157"/>
<organism evidence="1 2">
    <name type="scientific">Halopenitus malekzadehii</name>
    <dbReference type="NCBI Taxonomy" id="1267564"/>
    <lineage>
        <taxon>Archaea</taxon>
        <taxon>Methanobacteriati</taxon>
        <taxon>Methanobacteriota</taxon>
        <taxon>Stenosarchaea group</taxon>
        <taxon>Halobacteria</taxon>
        <taxon>Halobacteriales</taxon>
        <taxon>Haloferacaceae</taxon>
        <taxon>Halopenitus</taxon>
    </lineage>
</organism>
<keyword evidence="2" id="KW-1185">Reference proteome</keyword>
<evidence type="ECO:0000313" key="1">
    <source>
        <dbReference type="EMBL" id="SEH60627.1"/>
    </source>
</evidence>
<gene>
    <name evidence="1" type="ORF">SAMN05192561_11222</name>
</gene>
<name>A0A1H6JMV1_9EURY</name>
<dbReference type="STRING" id="1267564.SAMN05192561_11222"/>